<proteinExistence type="predicted"/>
<accession>A0ABX7QY01</accession>
<keyword evidence="3" id="KW-1185">Reference proteome</keyword>
<dbReference type="Proteomes" id="UP000663207">
    <property type="component" value="Chromosome"/>
</dbReference>
<feature type="transmembrane region" description="Helical" evidence="1">
    <location>
        <begin position="104"/>
        <end position="124"/>
    </location>
</feature>
<keyword evidence="1" id="KW-1133">Transmembrane helix</keyword>
<keyword evidence="1" id="KW-0472">Membrane</keyword>
<reference evidence="2 3" key="1">
    <citation type="submission" date="2021-03" db="EMBL/GenBank/DDBJ databases">
        <title>Novel species identification of genus Shewanella.</title>
        <authorList>
            <person name="Liu G."/>
            <person name="Zhang Q."/>
        </authorList>
    </citation>
    <scope>NUCLEOTIDE SEQUENCE [LARGE SCALE GENOMIC DNA]</scope>
    <source>
        <strain evidence="2 3">FJAT-52962</strain>
    </source>
</reference>
<dbReference type="EMBL" id="CP071502">
    <property type="protein sequence ID" value="QSX36109.1"/>
    <property type="molecule type" value="Genomic_DNA"/>
</dbReference>
<sequence length="147" mass="16524">MTTYITPTYRQRFVALLQSLLPLGAAYVCIFAAGLYRDWVAPLPISEQLPWIRLVLFTATVILAAFAYLCYRAGQRVWHSGQWPAPGTAVLFKTRVHTGWWAKLNAITFYFLALITVAALAYLLKFVVTIDLEPYLNEVVHGISCGP</sequence>
<organism evidence="2 3">
    <name type="scientific">Shewanella sedimentimangrovi</name>
    <dbReference type="NCBI Taxonomy" id="2814293"/>
    <lineage>
        <taxon>Bacteria</taxon>
        <taxon>Pseudomonadati</taxon>
        <taxon>Pseudomonadota</taxon>
        <taxon>Gammaproteobacteria</taxon>
        <taxon>Alteromonadales</taxon>
        <taxon>Shewanellaceae</taxon>
        <taxon>Shewanella</taxon>
    </lineage>
</organism>
<keyword evidence="1" id="KW-0812">Transmembrane</keyword>
<evidence type="ECO:0000313" key="2">
    <source>
        <dbReference type="EMBL" id="QSX36109.1"/>
    </source>
</evidence>
<dbReference type="RefSeq" id="WP_207379534.1">
    <property type="nucleotide sequence ID" value="NZ_CP071502.1"/>
</dbReference>
<evidence type="ECO:0000313" key="3">
    <source>
        <dbReference type="Proteomes" id="UP000663207"/>
    </source>
</evidence>
<feature type="transmembrane region" description="Helical" evidence="1">
    <location>
        <begin position="12"/>
        <end position="36"/>
    </location>
</feature>
<gene>
    <name evidence="2" type="ORF">JYB85_12275</name>
</gene>
<feature type="transmembrane region" description="Helical" evidence="1">
    <location>
        <begin position="51"/>
        <end position="71"/>
    </location>
</feature>
<evidence type="ECO:0000256" key="1">
    <source>
        <dbReference type="SAM" id="Phobius"/>
    </source>
</evidence>
<name>A0ABX7QY01_9GAMM</name>
<protein>
    <submittedName>
        <fullName evidence="2">Uncharacterized protein</fullName>
    </submittedName>
</protein>